<evidence type="ECO:0000313" key="1">
    <source>
        <dbReference type="EMBL" id="UYP46690.1"/>
    </source>
</evidence>
<evidence type="ECO:0000313" key="2">
    <source>
        <dbReference type="Proteomes" id="UP001208689"/>
    </source>
</evidence>
<proteinExistence type="predicted"/>
<name>A0ABY6HT53_9ARCH</name>
<gene>
    <name evidence="1" type="ORF">NEF87_002975</name>
</gene>
<keyword evidence="2" id="KW-1185">Reference proteome</keyword>
<protein>
    <submittedName>
        <fullName evidence="1">Uncharacterized protein</fullName>
    </submittedName>
</protein>
<dbReference type="EMBL" id="CP104013">
    <property type="protein sequence ID" value="UYP46690.1"/>
    <property type="molecule type" value="Genomic_DNA"/>
</dbReference>
<reference evidence="1" key="1">
    <citation type="submission" date="2022-09" db="EMBL/GenBank/DDBJ databases">
        <title>Actin cytoskeleton and complex cell architecture in an #Asgard archaeon.</title>
        <authorList>
            <person name="Ponce Toledo R.I."/>
            <person name="Schleper C."/>
            <person name="Rodrigues Oliveira T."/>
            <person name="Wollweber F."/>
            <person name="Xu J."/>
            <person name="Rittmann S."/>
            <person name="Klingl A."/>
            <person name="Pilhofer M."/>
        </authorList>
    </citation>
    <scope>NUCLEOTIDE SEQUENCE</scope>
    <source>
        <strain evidence="1">B-35</strain>
    </source>
</reference>
<sequence length="114" mass="13175">MGALKEILKSLRRKKNTKSVKICPQCKQASIYRVTTGSWVATEHFRCRECDYEGAFYLEVDPEEDAANFADLEKLKQEFPDDLDPDTDLDISKENLQNILVDKSSKDEQEKKDQ</sequence>
<organism evidence="1 2">
    <name type="scientific">Candidatus Lokiarchaeum ossiferum</name>
    <dbReference type="NCBI Taxonomy" id="2951803"/>
    <lineage>
        <taxon>Archaea</taxon>
        <taxon>Promethearchaeati</taxon>
        <taxon>Promethearchaeota</taxon>
        <taxon>Promethearchaeia</taxon>
        <taxon>Promethearchaeales</taxon>
        <taxon>Promethearchaeaceae</taxon>
        <taxon>Candidatus Lokiarchaeum</taxon>
    </lineage>
</organism>
<dbReference type="Proteomes" id="UP001208689">
    <property type="component" value="Chromosome"/>
</dbReference>
<accession>A0ABY6HT53</accession>